<evidence type="ECO:0000256" key="4">
    <source>
        <dbReference type="ARBA" id="ARBA00022679"/>
    </source>
</evidence>
<dbReference type="AlphaFoldDB" id="A0A2A4HJ54"/>
<dbReference type="EMBL" id="NWUX01000023">
    <property type="protein sequence ID" value="PCF94131.1"/>
    <property type="molecule type" value="Genomic_DNA"/>
</dbReference>
<evidence type="ECO:0000256" key="2">
    <source>
        <dbReference type="ARBA" id="ARBA00008954"/>
    </source>
</evidence>
<name>A0A2A4HJ54_9GAMM</name>
<keyword evidence="3" id="KW-0032">Aminotransferase</keyword>
<dbReference type="Gene3D" id="3.40.640.10">
    <property type="entry name" value="Type I PLP-dependent aspartate aminotransferase-like (Major domain)"/>
    <property type="match status" value="1"/>
</dbReference>
<dbReference type="OrthoDB" id="9801052at2"/>
<dbReference type="InterPro" id="IPR015422">
    <property type="entry name" value="PyrdxlP-dep_Trfase_small"/>
</dbReference>
<dbReference type="FunFam" id="3.40.640.10:FF:000013">
    <property type="entry name" value="4-aminobutyrate aminotransferase"/>
    <property type="match status" value="1"/>
</dbReference>
<dbReference type="Gene3D" id="3.90.1150.10">
    <property type="entry name" value="Aspartate Aminotransferase, domain 1"/>
    <property type="match status" value="1"/>
</dbReference>
<dbReference type="InterPro" id="IPR049704">
    <property type="entry name" value="Aminotrans_3_PPA_site"/>
</dbReference>
<evidence type="ECO:0000256" key="1">
    <source>
        <dbReference type="ARBA" id="ARBA00001933"/>
    </source>
</evidence>
<accession>A0A2A4HJ54</accession>
<evidence type="ECO:0000313" key="7">
    <source>
        <dbReference type="EMBL" id="PCF94131.1"/>
    </source>
</evidence>
<dbReference type="PROSITE" id="PS00600">
    <property type="entry name" value="AA_TRANSFER_CLASS_3"/>
    <property type="match status" value="1"/>
</dbReference>
<keyword evidence="8" id="KW-1185">Reference proteome</keyword>
<dbReference type="PANTHER" id="PTHR11986">
    <property type="entry name" value="AMINOTRANSFERASE CLASS III"/>
    <property type="match status" value="1"/>
</dbReference>
<dbReference type="GO" id="GO:0042802">
    <property type="term" value="F:identical protein binding"/>
    <property type="evidence" value="ECO:0007669"/>
    <property type="project" value="TreeGrafter"/>
</dbReference>
<comment type="cofactor">
    <cofactor evidence="1">
        <name>pyridoxal 5'-phosphate</name>
        <dbReference type="ChEBI" id="CHEBI:597326"/>
    </cofactor>
</comment>
<organism evidence="7 8">
    <name type="scientific">Vreelandella nigrificans</name>
    <dbReference type="NCBI Taxonomy" id="2042704"/>
    <lineage>
        <taxon>Bacteria</taxon>
        <taxon>Pseudomonadati</taxon>
        <taxon>Pseudomonadota</taxon>
        <taxon>Gammaproteobacteria</taxon>
        <taxon>Oceanospirillales</taxon>
        <taxon>Halomonadaceae</taxon>
        <taxon>Vreelandella</taxon>
    </lineage>
</organism>
<dbReference type="InterPro" id="IPR005814">
    <property type="entry name" value="Aminotrans_3"/>
</dbReference>
<sequence>MTNTFTNAELNELKKRFVANGAATPTEQFVARAENAELWDEDGRRWIDFAGGIGVLNLGHRHPRIVKAVQEQLERVMHTCSAVISYAPYVQLCQRLCEKVPVKGPERKAMLVNTGAEALENAVKIARAATGRSGVITFDGAFHGRTMLTLAMTGKVLPYKNDFGPMPGDVYRAPYPNPLHGISDEMALSGIEKLFKTDIPAHRVAAIVIEPVQGEGGFYIASPSFLKALRELCDRHGILLIADEVQSGFARTGKLFALEHSGIEADLLTTAKSLANGMPLSAVVGTAEIMDSSGPGSLGGTYSGNPLSCAAALAVLDTIEEENILARSEKMGHLLAERFAVWEQRFEMVSYPRNLGAMAAFELLDANGKPDTTMAQALCAKAREQGLILLSCGFYGNTIRVLVPITAPSDVLEEGLAIIEHSLEALAG</sequence>
<dbReference type="GO" id="GO:0009448">
    <property type="term" value="P:gamma-aminobutyric acid metabolic process"/>
    <property type="evidence" value="ECO:0007669"/>
    <property type="project" value="InterPro"/>
</dbReference>
<dbReference type="RefSeq" id="WP_096654137.1">
    <property type="nucleotide sequence ID" value="NZ_NWUX01000023.1"/>
</dbReference>
<dbReference type="InterPro" id="IPR050103">
    <property type="entry name" value="Class-III_PLP-dep_AT"/>
</dbReference>
<comment type="similarity">
    <text evidence="2 6">Belongs to the class-III pyridoxal-phosphate-dependent aminotransferase family.</text>
</comment>
<proteinExistence type="inferred from homology"/>
<evidence type="ECO:0000313" key="8">
    <source>
        <dbReference type="Proteomes" id="UP000218677"/>
    </source>
</evidence>
<dbReference type="InterPro" id="IPR004632">
    <property type="entry name" value="4NH2But_aminotransferase_bac"/>
</dbReference>
<evidence type="ECO:0000256" key="5">
    <source>
        <dbReference type="ARBA" id="ARBA00022898"/>
    </source>
</evidence>
<dbReference type="GO" id="GO:0030170">
    <property type="term" value="F:pyridoxal phosphate binding"/>
    <property type="evidence" value="ECO:0007669"/>
    <property type="project" value="InterPro"/>
</dbReference>
<dbReference type="GO" id="GO:0034386">
    <property type="term" value="F:4-aminobutyrate:2-oxoglutarate transaminase activity"/>
    <property type="evidence" value="ECO:0007669"/>
    <property type="project" value="InterPro"/>
</dbReference>
<dbReference type="CDD" id="cd00610">
    <property type="entry name" value="OAT_like"/>
    <property type="match status" value="1"/>
</dbReference>
<dbReference type="Pfam" id="PF00202">
    <property type="entry name" value="Aminotran_3"/>
    <property type="match status" value="1"/>
</dbReference>
<dbReference type="NCBIfam" id="TIGR00700">
    <property type="entry name" value="GABAtrnsam"/>
    <property type="match status" value="1"/>
</dbReference>
<dbReference type="InterPro" id="IPR015421">
    <property type="entry name" value="PyrdxlP-dep_Trfase_major"/>
</dbReference>
<comment type="caution">
    <text evidence="7">The sequence shown here is derived from an EMBL/GenBank/DDBJ whole genome shotgun (WGS) entry which is preliminary data.</text>
</comment>
<dbReference type="PIRSF" id="PIRSF000521">
    <property type="entry name" value="Transaminase_4ab_Lys_Orn"/>
    <property type="match status" value="1"/>
</dbReference>
<keyword evidence="5 6" id="KW-0663">Pyridoxal phosphate</keyword>
<dbReference type="Proteomes" id="UP000218677">
    <property type="component" value="Unassembled WGS sequence"/>
</dbReference>
<dbReference type="InterPro" id="IPR015424">
    <property type="entry name" value="PyrdxlP-dep_Trfase"/>
</dbReference>
<gene>
    <name evidence="7" type="primary">gabT</name>
    <name evidence="7" type="ORF">CPA45_18560</name>
</gene>
<protein>
    <submittedName>
        <fullName evidence="7">4-aminobutyrate--2-oxoglutarate transaminase</fullName>
    </submittedName>
</protein>
<evidence type="ECO:0000256" key="3">
    <source>
        <dbReference type="ARBA" id="ARBA00022576"/>
    </source>
</evidence>
<dbReference type="SUPFAM" id="SSF53383">
    <property type="entry name" value="PLP-dependent transferases"/>
    <property type="match status" value="1"/>
</dbReference>
<keyword evidence="4" id="KW-0808">Transferase</keyword>
<reference evidence="8" key="1">
    <citation type="submission" date="2017-09" db="EMBL/GenBank/DDBJ databases">
        <authorList>
            <person name="Cho G.-S."/>
            <person name="Oguntoyinbo F.A."/>
            <person name="Cnockaert M."/>
            <person name="Kabisch J."/>
            <person name="Neve H."/>
            <person name="Bockelmann W."/>
            <person name="Wenning M."/>
            <person name="Franz C.M."/>
            <person name="Vandamme P."/>
        </authorList>
    </citation>
    <scope>NUCLEOTIDE SEQUENCE [LARGE SCALE GENOMIC DNA]</scope>
    <source>
        <strain evidence="8">MBT G8648</strain>
    </source>
</reference>
<evidence type="ECO:0000256" key="6">
    <source>
        <dbReference type="RuleBase" id="RU003560"/>
    </source>
</evidence>